<dbReference type="PIRSF" id="PIRSF011521">
    <property type="entry name" value="VieB"/>
    <property type="match status" value="1"/>
</dbReference>
<dbReference type="PROSITE" id="PS50110">
    <property type="entry name" value="RESPONSE_REGULATORY"/>
    <property type="match status" value="1"/>
</dbReference>
<dbReference type="PANTHER" id="PTHR43228">
    <property type="entry name" value="TWO-COMPONENT RESPONSE REGULATOR"/>
    <property type="match status" value="1"/>
</dbReference>
<gene>
    <name evidence="3" type="ORF">BIY22_05350</name>
</gene>
<comment type="caution">
    <text evidence="3">The sequence shown here is derived from an EMBL/GenBank/DDBJ whole genome shotgun (WGS) entry which is preliminary data.</text>
</comment>
<keyword evidence="1" id="KW-0597">Phosphoprotein</keyword>
<dbReference type="InterPro" id="IPR011990">
    <property type="entry name" value="TPR-like_helical_dom_sf"/>
</dbReference>
<organism evidence="3 4">
    <name type="scientific">Vibrio panuliri</name>
    <dbReference type="NCBI Taxonomy" id="1381081"/>
    <lineage>
        <taxon>Bacteria</taxon>
        <taxon>Pseudomonadati</taxon>
        <taxon>Pseudomonadota</taxon>
        <taxon>Gammaproteobacteria</taxon>
        <taxon>Vibrionales</taxon>
        <taxon>Vibrionaceae</taxon>
        <taxon>Vibrio</taxon>
    </lineage>
</organism>
<dbReference type="OrthoDB" id="7298659at2"/>
<protein>
    <submittedName>
        <fullName evidence="3">Response regulator</fullName>
    </submittedName>
</protein>
<dbReference type="InterPro" id="IPR001789">
    <property type="entry name" value="Sig_transdc_resp-reg_receiver"/>
</dbReference>
<name>A0A1Q9HJE1_9VIBR</name>
<dbReference type="SMART" id="SM00448">
    <property type="entry name" value="REC"/>
    <property type="match status" value="1"/>
</dbReference>
<dbReference type="InterPro" id="IPR011006">
    <property type="entry name" value="CheY-like_superfamily"/>
</dbReference>
<dbReference type="GO" id="GO:0000160">
    <property type="term" value="P:phosphorelay signal transduction system"/>
    <property type="evidence" value="ECO:0007669"/>
    <property type="project" value="InterPro"/>
</dbReference>
<dbReference type="Gene3D" id="3.40.50.2300">
    <property type="match status" value="1"/>
</dbReference>
<dbReference type="AlphaFoldDB" id="A0A1Q9HJE1"/>
<dbReference type="CDD" id="cd17589">
    <property type="entry name" value="REC_TPR"/>
    <property type="match status" value="1"/>
</dbReference>
<accession>A0A1Q9HJE1</accession>
<dbReference type="InterPro" id="IPR052048">
    <property type="entry name" value="ST_Response_Regulator"/>
</dbReference>
<dbReference type="STRING" id="1381081.BIY22_05350"/>
<dbReference type="SUPFAM" id="SSF48452">
    <property type="entry name" value="TPR-like"/>
    <property type="match status" value="1"/>
</dbReference>
<reference evidence="3 4" key="1">
    <citation type="submission" date="2016-09" db="EMBL/GenBank/DDBJ databases">
        <title>Genomic Taxonomy of the Vibrionaceae.</title>
        <authorList>
            <person name="Gonzalez-Castillo A."/>
            <person name="Gomez-Gil B."/>
            <person name="Enciso-Ibarra K."/>
        </authorList>
    </citation>
    <scope>NUCLEOTIDE SEQUENCE [LARGE SCALE GENOMIC DNA]</scope>
    <source>
        <strain evidence="3 4">CAIM 703</strain>
    </source>
</reference>
<evidence type="ECO:0000259" key="2">
    <source>
        <dbReference type="PROSITE" id="PS50110"/>
    </source>
</evidence>
<evidence type="ECO:0000256" key="1">
    <source>
        <dbReference type="PROSITE-ProRule" id="PRU00169"/>
    </source>
</evidence>
<feature type="modified residue" description="4-aspartylphosphate" evidence="1">
    <location>
        <position position="60"/>
    </location>
</feature>
<dbReference type="Gene3D" id="1.25.40.10">
    <property type="entry name" value="Tetratricopeptide repeat domain"/>
    <property type="match status" value="1"/>
</dbReference>
<dbReference type="PANTHER" id="PTHR43228:SF1">
    <property type="entry name" value="TWO-COMPONENT RESPONSE REGULATOR ARR22"/>
    <property type="match status" value="1"/>
</dbReference>
<evidence type="ECO:0000313" key="4">
    <source>
        <dbReference type="Proteomes" id="UP000186313"/>
    </source>
</evidence>
<dbReference type="EMBL" id="MJMJ01000012">
    <property type="protein sequence ID" value="OLQ90423.1"/>
    <property type="molecule type" value="Genomic_DNA"/>
</dbReference>
<dbReference type="RefSeq" id="WP_075708022.1">
    <property type="nucleotide sequence ID" value="NZ_MJMJ01000012.1"/>
</dbReference>
<evidence type="ECO:0000313" key="3">
    <source>
        <dbReference type="EMBL" id="OLQ90423.1"/>
    </source>
</evidence>
<dbReference type="InterPro" id="IPR014460">
    <property type="entry name" value="Sig_transdc_resp-reg_VieB"/>
</dbReference>
<sequence length="541" mass="63004">MKSFSNLKVLIIDDASIVIVTLKSMLVKIGFNDRLINYCSTSRAGIQIARQEQYDLILCDYNLGRGMNGKQVFEEMRYHGLLHDKSVFILITGESSSTVVHSIIELKPDDYLLKPFNVMSLKERVTSALNRKHALYQLYQMQSKHQFEQGLELCDELLPFYPQYQFIIARFKGEFLNRLQLHDESKKLYESILERRNYDWATIGLANSLMHLGDKKTAQAMINKLLASKPNSTVFRTAAANLSLVNNQIPSAIRHFELASKIVRGNSERELVICNLCLAVGDYQNALERYRIYMEINKETYRNTIYAKLNLIRIILYSCYNCAPEQKVARLNEAKSLYTQVAGMKEAAKLQVELDLMLAHIALEEQQYRLAISKLNQVHRQLELAHFYPFNQFAWLLNHMNFDTEFSKLIPRCSESIQRKQNENIYASQITMLEQLQQANVDKLQWLESKHKYIQANKMTLTELLKIYIEINQKCPFLQSVCMSIIKLLAKRLPREADINMLKRVVEQCDGLIRQLMEPEELEKANYQQLYTSIIDNYSDR</sequence>
<dbReference type="Proteomes" id="UP000186313">
    <property type="component" value="Unassembled WGS sequence"/>
</dbReference>
<dbReference type="Pfam" id="PF00072">
    <property type="entry name" value="Response_reg"/>
    <property type="match status" value="1"/>
</dbReference>
<feature type="domain" description="Response regulatory" evidence="2">
    <location>
        <begin position="8"/>
        <end position="129"/>
    </location>
</feature>
<dbReference type="SUPFAM" id="SSF52172">
    <property type="entry name" value="CheY-like"/>
    <property type="match status" value="1"/>
</dbReference>
<proteinExistence type="predicted"/>